<keyword evidence="2" id="KW-1185">Reference proteome</keyword>
<reference evidence="2" key="1">
    <citation type="submission" date="2015-11" db="EMBL/GenBank/DDBJ databases">
        <authorList>
            <person name="Blom J."/>
        </authorList>
    </citation>
    <scope>NUCLEOTIDE SEQUENCE [LARGE SCALE GENOMIC DNA]</scope>
</reference>
<dbReference type="EMBL" id="LN907827">
    <property type="protein sequence ID" value="CUU23457.1"/>
    <property type="molecule type" value="Genomic_DNA"/>
</dbReference>
<dbReference type="STRING" id="1619313.EM595_1223"/>
<dbReference type="GO" id="GO:0015035">
    <property type="term" value="F:protein-disulfide reductase activity"/>
    <property type="evidence" value="ECO:0007669"/>
    <property type="project" value="InterPro"/>
</dbReference>
<evidence type="ECO:0000313" key="2">
    <source>
        <dbReference type="Proteomes" id="UP000059419"/>
    </source>
</evidence>
<dbReference type="KEGG" id="ege:EM595_1223"/>
<dbReference type="Pfam" id="PF04134">
    <property type="entry name" value="DCC1-like"/>
    <property type="match status" value="1"/>
</dbReference>
<accession>A0A0U5GJY6</accession>
<dbReference type="PANTHER" id="PTHR33639:SF2">
    <property type="entry name" value="DUF393 DOMAIN-CONTAINING PROTEIN"/>
    <property type="match status" value="1"/>
</dbReference>
<name>A0A0U5GJY6_9GAMM</name>
<dbReference type="AlphaFoldDB" id="A0A0U5GJY6"/>
<dbReference type="OrthoDB" id="9785438at2"/>
<evidence type="ECO:0000313" key="1">
    <source>
        <dbReference type="EMBL" id="CUU23457.1"/>
    </source>
</evidence>
<dbReference type="RefSeq" id="WP_067435227.1">
    <property type="nucleotide sequence ID" value="NZ_JAOSHP010000003.1"/>
</dbReference>
<proteinExistence type="predicted"/>
<dbReference type="InterPro" id="IPR007263">
    <property type="entry name" value="DCC1-like"/>
</dbReference>
<gene>
    <name evidence="1" type="ORF">EM595_1223</name>
</gene>
<dbReference type="PANTHER" id="PTHR33639">
    <property type="entry name" value="THIOL-DISULFIDE OXIDOREDUCTASE DCC"/>
    <property type="match status" value="1"/>
</dbReference>
<protein>
    <recommendedName>
        <fullName evidence="3">Thiol-disulfide oxidoreductase</fullName>
    </recommendedName>
</protein>
<sequence length="141" mass="16225">MKKNIDEIAKQQRIVLYDGKCKLCNSWVKLIIRHDKAQQIQLAAVQNSIGKALLNWAGLPEEEIHTLVLIDHGKVSIRSAAILRVMAYLPFPWRACAALRLFPRPIGDFFYDAVAKRRYQIFGQYNQVNALQADHPHRFLS</sequence>
<dbReference type="Proteomes" id="UP000059419">
    <property type="component" value="Chromosome 1"/>
</dbReference>
<dbReference type="PATRIC" id="fig|1619313.3.peg.1266"/>
<evidence type="ECO:0008006" key="3">
    <source>
        <dbReference type="Google" id="ProtNLM"/>
    </source>
</evidence>
<organism evidence="1 2">
    <name type="scientific">Duffyella gerundensis</name>
    <dbReference type="NCBI Taxonomy" id="1619313"/>
    <lineage>
        <taxon>Bacteria</taxon>
        <taxon>Pseudomonadati</taxon>
        <taxon>Pseudomonadota</taxon>
        <taxon>Gammaproteobacteria</taxon>
        <taxon>Enterobacterales</taxon>
        <taxon>Erwiniaceae</taxon>
        <taxon>Duffyella</taxon>
    </lineage>
</organism>
<dbReference type="InterPro" id="IPR052927">
    <property type="entry name" value="DCC_oxidoreductase"/>
</dbReference>